<proteinExistence type="inferred from homology"/>
<evidence type="ECO:0000313" key="8">
    <source>
        <dbReference type="EMBL" id="MBO1364406.1"/>
    </source>
</evidence>
<dbReference type="InterPro" id="IPR011990">
    <property type="entry name" value="TPR-like_helical_dom_sf"/>
</dbReference>
<comment type="caution">
    <text evidence="8">The sequence shown here is derived from an EMBL/GenBank/DDBJ whole genome shotgun (WGS) entry which is preliminary data.</text>
</comment>
<feature type="domain" description="SusD-like N-terminal" evidence="7">
    <location>
        <begin position="37"/>
        <end position="208"/>
    </location>
</feature>
<protein>
    <submittedName>
        <fullName evidence="8">RagB/SusD family nutrient uptake outer membrane protein</fullName>
    </submittedName>
</protein>
<dbReference type="RefSeq" id="WP_107581349.1">
    <property type="nucleotide sequence ID" value="NZ_JAERMS010000058.1"/>
</dbReference>
<evidence type="ECO:0000256" key="1">
    <source>
        <dbReference type="ARBA" id="ARBA00004442"/>
    </source>
</evidence>
<dbReference type="Proteomes" id="UP000664265">
    <property type="component" value="Unassembled WGS sequence"/>
</dbReference>
<evidence type="ECO:0000256" key="5">
    <source>
        <dbReference type="ARBA" id="ARBA00023237"/>
    </source>
</evidence>
<keyword evidence="3" id="KW-0732">Signal</keyword>
<keyword evidence="5" id="KW-0998">Cell outer membrane</keyword>
<evidence type="ECO:0000313" key="9">
    <source>
        <dbReference type="Proteomes" id="UP000664265"/>
    </source>
</evidence>
<evidence type="ECO:0000256" key="3">
    <source>
        <dbReference type="ARBA" id="ARBA00022729"/>
    </source>
</evidence>
<keyword evidence="9" id="KW-1185">Reference proteome</keyword>
<dbReference type="Pfam" id="PF07980">
    <property type="entry name" value="SusD_RagB"/>
    <property type="match status" value="1"/>
</dbReference>
<reference evidence="8 9" key="1">
    <citation type="submission" date="2021-01" db="EMBL/GenBank/DDBJ databases">
        <title>Prevotella A2931 sp. nov.</title>
        <authorList>
            <person name="Buhl M."/>
            <person name="Oberhettinger P."/>
        </authorList>
    </citation>
    <scope>NUCLEOTIDE SEQUENCE [LARGE SCALE GENOMIC DNA]</scope>
    <source>
        <strain evidence="8 9">A2931</strain>
    </source>
</reference>
<dbReference type="SUPFAM" id="SSF48452">
    <property type="entry name" value="TPR-like"/>
    <property type="match status" value="1"/>
</dbReference>
<dbReference type="InterPro" id="IPR012944">
    <property type="entry name" value="SusD_RagB_dom"/>
</dbReference>
<name>A0ABS3M869_9BACT</name>
<evidence type="ECO:0000259" key="6">
    <source>
        <dbReference type="Pfam" id="PF07980"/>
    </source>
</evidence>
<gene>
    <name evidence="8" type="ORF">JHU38_11640</name>
</gene>
<dbReference type="PROSITE" id="PS51257">
    <property type="entry name" value="PROKAR_LIPOPROTEIN"/>
    <property type="match status" value="1"/>
</dbReference>
<keyword evidence="4" id="KW-0472">Membrane</keyword>
<comment type="similarity">
    <text evidence="2">Belongs to the SusD family.</text>
</comment>
<evidence type="ECO:0000256" key="4">
    <source>
        <dbReference type="ARBA" id="ARBA00023136"/>
    </source>
</evidence>
<evidence type="ECO:0000259" key="7">
    <source>
        <dbReference type="Pfam" id="PF14322"/>
    </source>
</evidence>
<dbReference type="Gene3D" id="1.25.40.390">
    <property type="match status" value="1"/>
</dbReference>
<organism evidence="8 9">
    <name type="scientific">Prevotella illustrans</name>
    <dbReference type="NCBI Taxonomy" id="2800387"/>
    <lineage>
        <taxon>Bacteria</taxon>
        <taxon>Pseudomonadati</taxon>
        <taxon>Bacteroidota</taxon>
        <taxon>Bacteroidia</taxon>
        <taxon>Bacteroidales</taxon>
        <taxon>Prevotellaceae</taxon>
        <taxon>Prevotella</taxon>
    </lineage>
</organism>
<feature type="domain" description="RagB/SusD" evidence="6">
    <location>
        <begin position="284"/>
        <end position="595"/>
    </location>
</feature>
<evidence type="ECO:0000256" key="2">
    <source>
        <dbReference type="ARBA" id="ARBA00006275"/>
    </source>
</evidence>
<dbReference type="InterPro" id="IPR033985">
    <property type="entry name" value="SusD-like_N"/>
</dbReference>
<dbReference type="Pfam" id="PF14322">
    <property type="entry name" value="SusD-like_3"/>
    <property type="match status" value="1"/>
</dbReference>
<accession>A0ABS3M869</accession>
<sequence>MKKTIYIGLLLTSLSLTGCSDSFFEKVPEGSLDKSKIDDRLLESYRTSIYQYVGTSMPGYSGIFLDGYADNGYSRNSWDSNGAAVQSNTLDANLDFGYSYDYNGIRTCNRLIAEVDNFENVSADLRAKYKNEARVMRAWIYMDLTLVFGDVALVTTPENDFPDGLSRTAAKDVRMWILDELDEAIAGLPESNDKGRFNKITASALKARAAYYFGDYSAAEKAARYVIDNGGYKLHKATALTDDMKKDGEFFKKLVDFSANGIDENTFLQGIFNYQDIWKADNSPETIIAKEYEASEDYGSYERVTCLMSPNMVKKQAWATIVPIQQLVDAYWTVDGKTRPSLPSVEQRIEAYKALSESIDQKMSTSKKTFAEVVGSEINNVVSDSYMSQYRNRNTRLYASITFPFSAINRFLDGSYQQYIPDIANYGRSGFVFRKMAGADDVISGWGDGYFITGVDFPVIRLAEMLLIYAESHTQTTGYDASVTTELNKLRERAGMPDVPSGLGKNAALDFIRAERRIELAGEGLRFFDVRLYEDDTRNGGYKGNQAASAVMNGRIMDVVGNPGAALTWSSRLMYMPIPTTSLDKNKDLTQNEGY</sequence>
<dbReference type="EMBL" id="JAERMS010000058">
    <property type="protein sequence ID" value="MBO1364406.1"/>
    <property type="molecule type" value="Genomic_DNA"/>
</dbReference>
<comment type="subcellular location">
    <subcellularLocation>
        <location evidence="1">Cell outer membrane</location>
    </subcellularLocation>
</comment>